<evidence type="ECO:0000256" key="1">
    <source>
        <dbReference type="ARBA" id="ARBA00023002"/>
    </source>
</evidence>
<evidence type="ECO:0000313" key="5">
    <source>
        <dbReference type="Proteomes" id="UP000305792"/>
    </source>
</evidence>
<proteinExistence type="predicted"/>
<dbReference type="GO" id="GO:0071949">
    <property type="term" value="F:FAD binding"/>
    <property type="evidence" value="ECO:0007669"/>
    <property type="project" value="InterPro"/>
</dbReference>
<reference evidence="4 5" key="1">
    <citation type="journal article" date="2018" name="Int. J. Syst. Evol. Microbiol.">
        <title>Glycomyces paridis sp. nov., isolated from the medicinal plant Paris polyphylla.</title>
        <authorList>
            <person name="Fang X.M."/>
            <person name="Bai J.L."/>
            <person name="Su J."/>
            <person name="Zhao L.L."/>
            <person name="Liu H.Y."/>
            <person name="Ma B.P."/>
            <person name="Zhang Y.Q."/>
            <person name="Yu L.Y."/>
        </authorList>
    </citation>
    <scope>NUCLEOTIDE SEQUENCE [LARGE SCALE GENOMIC DNA]</scope>
    <source>
        <strain evidence="4 5">CPCC 204357</strain>
    </source>
</reference>
<dbReference type="InterPro" id="IPR002938">
    <property type="entry name" value="FAD-bd"/>
</dbReference>
<evidence type="ECO:0000259" key="3">
    <source>
        <dbReference type="Pfam" id="PF01494"/>
    </source>
</evidence>
<accession>A0A4S8P8L2</accession>
<dbReference type="SUPFAM" id="SSF51905">
    <property type="entry name" value="FAD/NAD(P)-binding domain"/>
    <property type="match status" value="1"/>
</dbReference>
<dbReference type="EMBL" id="STGX01000014">
    <property type="protein sequence ID" value="THV26540.1"/>
    <property type="molecule type" value="Genomic_DNA"/>
</dbReference>
<dbReference type="PANTHER" id="PTHR13789">
    <property type="entry name" value="MONOOXYGENASE"/>
    <property type="match status" value="1"/>
</dbReference>
<dbReference type="RefSeq" id="WP_136531169.1">
    <property type="nucleotide sequence ID" value="NZ_STGX01000014.1"/>
</dbReference>
<dbReference type="OrthoDB" id="3356051at2"/>
<name>A0A4S8P8L2_9ACTN</name>
<dbReference type="PRINTS" id="PR00420">
    <property type="entry name" value="RNGMNOXGNASE"/>
</dbReference>
<dbReference type="InterPro" id="IPR050493">
    <property type="entry name" value="FAD-dep_Monooxygenase_BioMet"/>
</dbReference>
<evidence type="ECO:0000256" key="2">
    <source>
        <dbReference type="ARBA" id="ARBA00023033"/>
    </source>
</evidence>
<protein>
    <submittedName>
        <fullName evidence="4">FAD-dependent monooxygenase</fullName>
    </submittedName>
</protein>
<keyword evidence="1" id="KW-0560">Oxidoreductase</keyword>
<evidence type="ECO:0000313" key="4">
    <source>
        <dbReference type="EMBL" id="THV26540.1"/>
    </source>
</evidence>
<keyword evidence="2 4" id="KW-0503">Monooxygenase</keyword>
<sequence length="403" mass="42171">MLQPVPLHAQIDAAARDRLRVLVVGAGAAGLTAAQALRARGLHPVLAEKGGPDAPCGYMLALMPLVDQVFAGLGLTDAYRAASVPMDRYRIRGRHGAVVREYSLEALMSAYGDYRGIGRGELLAVLASHGGPVAHRTTVTAIEEGPEAARVTLDEDGTAVTAEFDLVIAADGLHSATRALVLPPESVSAYDTGWGGWVVWAEPDADADLGEELWAAGMFAGTYPVKGRLGVILCAPRGADEAAAGLGALVERLREAAPDPGGRIARVLAEAVDGRRSYYWSLTDRRCAAWSSGRTVLVGDAAAGFLPTAGIGAGMAMESAWALAQAVGDCEPAGVRAALEAFERAQRPRVEAAQDNSRQLAPLMFNTGTFAAAVRDAATRLVPLRVALGPIRKLLKDRPLSTV</sequence>
<keyword evidence="5" id="KW-1185">Reference proteome</keyword>
<organism evidence="4 5">
    <name type="scientific">Glycomyces paridis</name>
    <dbReference type="NCBI Taxonomy" id="2126555"/>
    <lineage>
        <taxon>Bacteria</taxon>
        <taxon>Bacillati</taxon>
        <taxon>Actinomycetota</taxon>
        <taxon>Actinomycetes</taxon>
        <taxon>Glycomycetales</taxon>
        <taxon>Glycomycetaceae</taxon>
        <taxon>Glycomyces</taxon>
    </lineage>
</organism>
<dbReference type="PANTHER" id="PTHR13789:SF309">
    <property type="entry name" value="PUTATIVE (AFU_ORTHOLOGUE AFUA_6G14510)-RELATED"/>
    <property type="match status" value="1"/>
</dbReference>
<dbReference type="AlphaFoldDB" id="A0A4S8P8L2"/>
<dbReference type="Gene3D" id="3.50.50.60">
    <property type="entry name" value="FAD/NAD(P)-binding domain"/>
    <property type="match status" value="1"/>
</dbReference>
<gene>
    <name evidence="4" type="ORF">E9998_18465</name>
</gene>
<dbReference type="Proteomes" id="UP000305792">
    <property type="component" value="Unassembled WGS sequence"/>
</dbReference>
<dbReference type="GO" id="GO:0004497">
    <property type="term" value="F:monooxygenase activity"/>
    <property type="evidence" value="ECO:0007669"/>
    <property type="project" value="UniProtKB-KW"/>
</dbReference>
<dbReference type="InterPro" id="IPR036188">
    <property type="entry name" value="FAD/NAD-bd_sf"/>
</dbReference>
<dbReference type="Pfam" id="PF01494">
    <property type="entry name" value="FAD_binding_3"/>
    <property type="match status" value="1"/>
</dbReference>
<feature type="domain" description="FAD-binding" evidence="3">
    <location>
        <begin position="19"/>
        <end position="357"/>
    </location>
</feature>
<comment type="caution">
    <text evidence="4">The sequence shown here is derived from an EMBL/GenBank/DDBJ whole genome shotgun (WGS) entry which is preliminary data.</text>
</comment>